<proteinExistence type="predicted"/>
<protein>
    <recommendedName>
        <fullName evidence="1">No apical meristem-associated C-terminal domain-containing protein</fullName>
    </recommendedName>
</protein>
<dbReference type="AlphaFoldDB" id="A0A8J5TDY2"/>
<dbReference type="InterPro" id="IPR029466">
    <property type="entry name" value="NAM-associated_C"/>
</dbReference>
<dbReference type="Proteomes" id="UP000729402">
    <property type="component" value="Unassembled WGS sequence"/>
</dbReference>
<evidence type="ECO:0000313" key="3">
    <source>
        <dbReference type="Proteomes" id="UP000729402"/>
    </source>
</evidence>
<dbReference type="PANTHER" id="PTHR45023">
    <property type="match status" value="1"/>
</dbReference>
<evidence type="ECO:0000313" key="2">
    <source>
        <dbReference type="EMBL" id="KAG8081130.1"/>
    </source>
</evidence>
<sequence>MESGCDSPFGTIPRGIVRFLAPAFFPCLPLAFPPPQAGYKASTPRLHRKARNHSGCSIDDKIASACAIFKEDDKLHMNFPYMHCWKILKDQPKWIERRKHMNAPKPPLKPATKKQKTSANTSLAAFPLAITAADVQTTQSANERPAGKKKEKQNLCQRATMEAIEYLVAKKREASAEKELKKEERCRKPLRCRKKGYKLKETGWICKGKWKKKGS</sequence>
<comment type="caution">
    <text evidence="2">The sequence shown here is derived from an EMBL/GenBank/DDBJ whole genome shotgun (WGS) entry which is preliminary data.</text>
</comment>
<reference evidence="2" key="1">
    <citation type="journal article" date="2021" name="bioRxiv">
        <title>Whole Genome Assembly and Annotation of Northern Wild Rice, Zizania palustris L., Supports a Whole Genome Duplication in the Zizania Genus.</title>
        <authorList>
            <person name="Haas M."/>
            <person name="Kono T."/>
            <person name="Macchietto M."/>
            <person name="Millas R."/>
            <person name="McGilp L."/>
            <person name="Shao M."/>
            <person name="Duquette J."/>
            <person name="Hirsch C.N."/>
            <person name="Kimball J."/>
        </authorList>
    </citation>
    <scope>NUCLEOTIDE SEQUENCE</scope>
    <source>
        <tissue evidence="2">Fresh leaf tissue</tissue>
    </source>
</reference>
<dbReference type="Pfam" id="PF14303">
    <property type="entry name" value="NAM-associated"/>
    <property type="match status" value="1"/>
</dbReference>
<organism evidence="2 3">
    <name type="scientific">Zizania palustris</name>
    <name type="common">Northern wild rice</name>
    <dbReference type="NCBI Taxonomy" id="103762"/>
    <lineage>
        <taxon>Eukaryota</taxon>
        <taxon>Viridiplantae</taxon>
        <taxon>Streptophyta</taxon>
        <taxon>Embryophyta</taxon>
        <taxon>Tracheophyta</taxon>
        <taxon>Spermatophyta</taxon>
        <taxon>Magnoliopsida</taxon>
        <taxon>Liliopsida</taxon>
        <taxon>Poales</taxon>
        <taxon>Poaceae</taxon>
        <taxon>BOP clade</taxon>
        <taxon>Oryzoideae</taxon>
        <taxon>Oryzeae</taxon>
        <taxon>Zizaniinae</taxon>
        <taxon>Zizania</taxon>
    </lineage>
</organism>
<reference evidence="2" key="2">
    <citation type="submission" date="2021-02" db="EMBL/GenBank/DDBJ databases">
        <authorList>
            <person name="Kimball J.A."/>
            <person name="Haas M.W."/>
            <person name="Macchietto M."/>
            <person name="Kono T."/>
            <person name="Duquette J."/>
            <person name="Shao M."/>
        </authorList>
    </citation>
    <scope>NUCLEOTIDE SEQUENCE</scope>
    <source>
        <tissue evidence="2">Fresh leaf tissue</tissue>
    </source>
</reference>
<name>A0A8J5TDY2_ZIZPA</name>
<dbReference type="PANTHER" id="PTHR45023:SF4">
    <property type="entry name" value="GLYCINE-RICH PROTEIN-RELATED"/>
    <property type="match status" value="1"/>
</dbReference>
<keyword evidence="3" id="KW-1185">Reference proteome</keyword>
<evidence type="ECO:0000259" key="1">
    <source>
        <dbReference type="Pfam" id="PF14303"/>
    </source>
</evidence>
<dbReference type="OrthoDB" id="677207at2759"/>
<dbReference type="EMBL" id="JAAALK010000282">
    <property type="protein sequence ID" value="KAG8081130.1"/>
    <property type="molecule type" value="Genomic_DNA"/>
</dbReference>
<accession>A0A8J5TDY2</accession>
<gene>
    <name evidence="2" type="ORF">GUJ93_ZPchr0007g3171</name>
</gene>
<feature type="domain" description="No apical meristem-associated C-terminal" evidence="1">
    <location>
        <begin position="79"/>
        <end position="184"/>
    </location>
</feature>